<evidence type="ECO:0008006" key="4">
    <source>
        <dbReference type="Google" id="ProtNLM"/>
    </source>
</evidence>
<organism evidence="2 3">
    <name type="scientific">Methylotuvimicrobium alcaliphilum (strain DSM 19304 / NCIMB 14124 / VKM B-2133 / 20Z)</name>
    <name type="common">Methylomicrobium alcaliphilum</name>
    <dbReference type="NCBI Taxonomy" id="1091494"/>
    <lineage>
        <taxon>Bacteria</taxon>
        <taxon>Pseudomonadati</taxon>
        <taxon>Pseudomonadota</taxon>
        <taxon>Gammaproteobacteria</taxon>
        <taxon>Methylococcales</taxon>
        <taxon>Methylococcaceae</taxon>
        <taxon>Methylotuvimicrobium</taxon>
    </lineage>
</organism>
<dbReference type="AlphaFoldDB" id="G4ST36"/>
<dbReference type="KEGG" id="mah:MEALZ_1052"/>
<keyword evidence="1" id="KW-0812">Transmembrane</keyword>
<name>G4ST36_META2</name>
<sequence length="112" mass="12652">MLTPQKRDFIEKRRRLTRYWPIGAGLLLASLAALSVWLWNFSPYLANPYCVIERLESGKIDAGMMAMSTLLLPMMTLTVIVLLGLAVVMGFASFANEKKYQAIINKLINDKD</sequence>
<dbReference type="Proteomes" id="UP000008315">
    <property type="component" value="Chromosome"/>
</dbReference>
<keyword evidence="1" id="KW-1133">Transmembrane helix</keyword>
<accession>G4ST36</accession>
<keyword evidence="3" id="KW-1185">Reference proteome</keyword>
<proteinExistence type="predicted"/>
<evidence type="ECO:0000256" key="1">
    <source>
        <dbReference type="SAM" id="Phobius"/>
    </source>
</evidence>
<dbReference type="PATRIC" id="fig|271065.3.peg.1078"/>
<dbReference type="STRING" id="1091494.MEALZ_1052"/>
<evidence type="ECO:0000313" key="3">
    <source>
        <dbReference type="Proteomes" id="UP000008315"/>
    </source>
</evidence>
<evidence type="ECO:0000313" key="2">
    <source>
        <dbReference type="EMBL" id="CCE22746.1"/>
    </source>
</evidence>
<dbReference type="HOGENOM" id="CLU_2142935_0_0_6"/>
<feature type="transmembrane region" description="Helical" evidence="1">
    <location>
        <begin position="20"/>
        <end position="39"/>
    </location>
</feature>
<feature type="transmembrane region" description="Helical" evidence="1">
    <location>
        <begin position="70"/>
        <end position="95"/>
    </location>
</feature>
<gene>
    <name evidence="2" type="ordered locus">MEALZ_1052</name>
</gene>
<reference evidence="3" key="1">
    <citation type="journal article" date="2012" name="J. Bacteriol.">
        <title>Genome sequence of the haloalkaliphilic methanotrophic bacterium Methylomicrobium alcaliphilum 20Z.</title>
        <authorList>
            <person name="Vuilleumier S."/>
            <person name="Khmelenina V.N."/>
            <person name="Bringel F."/>
            <person name="Reshetnikov A.S."/>
            <person name="Lajus A."/>
            <person name="Mangenot S."/>
            <person name="Rouy Z."/>
            <person name="Op den Camp H.J."/>
            <person name="Jetten M.S."/>
            <person name="Dispirito A.A."/>
            <person name="Dunfield P."/>
            <person name="Klotz M.G."/>
            <person name="Semrau J.D."/>
            <person name="Stein L.Y."/>
            <person name="Barbe V."/>
            <person name="Medigue C."/>
            <person name="Trotsenko Y.A."/>
            <person name="Kalyuzhnaya M.G."/>
        </authorList>
    </citation>
    <scope>NUCLEOTIDE SEQUENCE [LARGE SCALE GENOMIC DNA]</scope>
    <source>
        <strain evidence="3">DSM 19304 / NCIMB 14124 / VKM B-2133 / 20Z</strain>
    </source>
</reference>
<dbReference type="EMBL" id="FO082060">
    <property type="protein sequence ID" value="CCE22746.1"/>
    <property type="molecule type" value="Genomic_DNA"/>
</dbReference>
<dbReference type="RefSeq" id="WP_014147545.1">
    <property type="nucleotide sequence ID" value="NC_016112.1"/>
</dbReference>
<keyword evidence="1" id="KW-0472">Membrane</keyword>
<protein>
    <recommendedName>
        <fullName evidence="4">Transmembrane protein</fullName>
    </recommendedName>
</protein>